<keyword evidence="1" id="KW-0472">Membrane</keyword>
<dbReference type="PANTHER" id="PTHR47453:SF1">
    <property type="entry name" value="PHOSPHOGLUCAN, WATER DIKINASE, CHLOROPLASTIC"/>
    <property type="match status" value="1"/>
</dbReference>
<dbReference type="AlphaFoldDB" id="A0A444YPS3"/>
<evidence type="ECO:0000256" key="1">
    <source>
        <dbReference type="SAM" id="Phobius"/>
    </source>
</evidence>
<name>A0A444YPS3_ARAHY</name>
<keyword evidence="1" id="KW-1133">Transmembrane helix</keyword>
<protein>
    <recommendedName>
        <fullName evidence="2">Helicase ATP-binding domain-containing protein</fullName>
    </recommendedName>
</protein>
<feature type="transmembrane region" description="Helical" evidence="1">
    <location>
        <begin position="178"/>
        <end position="200"/>
    </location>
</feature>
<accession>A0A444YPS3</accession>
<dbReference type="STRING" id="3818.A0A444YPS3"/>
<reference evidence="3 4" key="1">
    <citation type="submission" date="2019-01" db="EMBL/GenBank/DDBJ databases">
        <title>Sequencing of cultivated peanut Arachis hypogaea provides insights into genome evolution and oil improvement.</title>
        <authorList>
            <person name="Chen X."/>
        </authorList>
    </citation>
    <scope>NUCLEOTIDE SEQUENCE [LARGE SCALE GENOMIC DNA]</scope>
    <source>
        <strain evidence="4">cv. Fuhuasheng</strain>
        <tissue evidence="3">Leaves</tissue>
    </source>
</reference>
<dbReference type="InterPro" id="IPR011545">
    <property type="entry name" value="DEAD/DEAH_box_helicase_dom"/>
</dbReference>
<dbReference type="GO" id="GO:0005524">
    <property type="term" value="F:ATP binding"/>
    <property type="evidence" value="ECO:0007669"/>
    <property type="project" value="InterPro"/>
</dbReference>
<evidence type="ECO:0000313" key="4">
    <source>
        <dbReference type="Proteomes" id="UP000289738"/>
    </source>
</evidence>
<feature type="domain" description="Helicase ATP-binding" evidence="2">
    <location>
        <begin position="73"/>
        <end position="193"/>
    </location>
</feature>
<evidence type="ECO:0000259" key="2">
    <source>
        <dbReference type="PROSITE" id="PS51192"/>
    </source>
</evidence>
<keyword evidence="1" id="KW-0812">Transmembrane</keyword>
<dbReference type="Gene3D" id="3.40.50.300">
    <property type="entry name" value="P-loop containing nucleotide triphosphate hydrolases"/>
    <property type="match status" value="1"/>
</dbReference>
<organism evidence="3 4">
    <name type="scientific">Arachis hypogaea</name>
    <name type="common">Peanut</name>
    <dbReference type="NCBI Taxonomy" id="3818"/>
    <lineage>
        <taxon>Eukaryota</taxon>
        <taxon>Viridiplantae</taxon>
        <taxon>Streptophyta</taxon>
        <taxon>Embryophyta</taxon>
        <taxon>Tracheophyta</taxon>
        <taxon>Spermatophyta</taxon>
        <taxon>Magnoliopsida</taxon>
        <taxon>eudicotyledons</taxon>
        <taxon>Gunneridae</taxon>
        <taxon>Pentapetalae</taxon>
        <taxon>rosids</taxon>
        <taxon>fabids</taxon>
        <taxon>Fabales</taxon>
        <taxon>Fabaceae</taxon>
        <taxon>Papilionoideae</taxon>
        <taxon>50 kb inversion clade</taxon>
        <taxon>dalbergioids sensu lato</taxon>
        <taxon>Dalbergieae</taxon>
        <taxon>Pterocarpus clade</taxon>
        <taxon>Arachis</taxon>
    </lineage>
</organism>
<dbReference type="InterPro" id="IPR027417">
    <property type="entry name" value="P-loop_NTPase"/>
</dbReference>
<dbReference type="EMBL" id="SDMP01000016">
    <property type="protein sequence ID" value="RYR03966.1"/>
    <property type="molecule type" value="Genomic_DNA"/>
</dbReference>
<evidence type="ECO:0000313" key="3">
    <source>
        <dbReference type="EMBL" id="RYR03966.1"/>
    </source>
</evidence>
<sequence length="268" mass="30891">MIGVFPSRLVFTAAIIPRTSLVILSSVGRRLGTLRRRRLAAGHPHACVDLCRTILIFERRIFFVLSMVCRQGIQHHRSLCLIATLLFVPLLDYKRTPYQTQESKLRRGVDIVVGTPGRMKDHIERKNIDLSQLKFRVLDEANEMLRMGFVEDVELILGKVQDVSKIQTLLFSVTLPDWVKHACFVIILCFSVTLLAIFWLQIKHTIQNKLHRNGIPEDLVATKAILAKITKNPGEYNQAFVEQFKIFHQELKDFFNAGRFILNSQYHL</sequence>
<dbReference type="Pfam" id="PF00270">
    <property type="entry name" value="DEAD"/>
    <property type="match status" value="1"/>
</dbReference>
<keyword evidence="4" id="KW-1185">Reference proteome</keyword>
<dbReference type="PANTHER" id="PTHR47453">
    <property type="entry name" value="PHOSPHOGLUCAN, WATER DIKINASE, CHLOROPLASTIC"/>
    <property type="match status" value="1"/>
</dbReference>
<dbReference type="PROSITE" id="PS51192">
    <property type="entry name" value="HELICASE_ATP_BIND_1"/>
    <property type="match status" value="1"/>
</dbReference>
<dbReference type="GO" id="GO:0003676">
    <property type="term" value="F:nucleic acid binding"/>
    <property type="evidence" value="ECO:0007669"/>
    <property type="project" value="InterPro"/>
</dbReference>
<comment type="caution">
    <text evidence="3">The sequence shown here is derived from an EMBL/GenBank/DDBJ whole genome shotgun (WGS) entry which is preliminary data.</text>
</comment>
<proteinExistence type="predicted"/>
<dbReference type="InterPro" id="IPR014001">
    <property type="entry name" value="Helicase_ATP-bd"/>
</dbReference>
<dbReference type="SUPFAM" id="SSF52540">
    <property type="entry name" value="P-loop containing nucleoside triphosphate hydrolases"/>
    <property type="match status" value="1"/>
</dbReference>
<gene>
    <name evidence="3" type="ORF">Ahy_B06g083455</name>
</gene>
<dbReference type="Proteomes" id="UP000289738">
    <property type="component" value="Chromosome B06"/>
</dbReference>